<dbReference type="Gene3D" id="1.20.5.620">
    <property type="entry name" value="F1F0 ATP synthase subunit B, membrane domain"/>
    <property type="match status" value="1"/>
</dbReference>
<evidence type="ECO:0000256" key="6">
    <source>
        <dbReference type="ARBA" id="ARBA00023136"/>
    </source>
</evidence>
<dbReference type="HAMAP" id="MF_00311">
    <property type="entry name" value="ATP_synth_E_arch"/>
    <property type="match status" value="1"/>
</dbReference>
<evidence type="ECO:0000256" key="5">
    <source>
        <dbReference type="ARBA" id="ARBA00023065"/>
    </source>
</evidence>
<dbReference type="RefSeq" id="WP_256406065.1">
    <property type="nucleotide sequence ID" value="NZ_CP187151.1"/>
</dbReference>
<keyword evidence="3 8" id="KW-1003">Cell membrane</keyword>
<dbReference type="Proteomes" id="UP001597075">
    <property type="component" value="Unassembled WGS sequence"/>
</dbReference>
<dbReference type="GO" id="GO:0005524">
    <property type="term" value="F:ATP binding"/>
    <property type="evidence" value="ECO:0007669"/>
    <property type="project" value="UniProtKB-UniRule"/>
</dbReference>
<dbReference type="Gene3D" id="3.30.2320.30">
    <property type="entry name" value="ATP synthase, E subunit, C-terminal"/>
    <property type="match status" value="1"/>
</dbReference>
<keyword evidence="4 8" id="KW-0375">Hydrogen ion transport</keyword>
<evidence type="ECO:0000256" key="7">
    <source>
        <dbReference type="ARBA" id="ARBA00023310"/>
    </source>
</evidence>
<comment type="subcellular location">
    <subcellularLocation>
        <location evidence="8">Cell membrane</location>
        <topology evidence="8">Peripheral membrane protein</topology>
    </subcellularLocation>
</comment>
<reference evidence="10 11" key="1">
    <citation type="journal article" date="2019" name="Int. J. Syst. Evol. Microbiol.">
        <title>The Global Catalogue of Microorganisms (GCM) 10K type strain sequencing project: providing services to taxonomists for standard genome sequencing and annotation.</title>
        <authorList>
            <consortium name="The Broad Institute Genomics Platform"/>
            <consortium name="The Broad Institute Genome Sequencing Center for Infectious Disease"/>
            <person name="Wu L."/>
            <person name="Ma J."/>
        </authorList>
    </citation>
    <scope>NUCLEOTIDE SEQUENCE [LARGE SCALE GENOMIC DNA]</scope>
    <source>
        <strain evidence="10 11">CGMCC 1.10594</strain>
    </source>
</reference>
<dbReference type="NCBIfam" id="NF002629">
    <property type="entry name" value="PRK02292.1"/>
    <property type="match status" value="1"/>
</dbReference>
<evidence type="ECO:0000313" key="10">
    <source>
        <dbReference type="EMBL" id="MFD1632641.1"/>
    </source>
</evidence>
<dbReference type="EMBL" id="JBHUDL010000004">
    <property type="protein sequence ID" value="MFD1632641.1"/>
    <property type="molecule type" value="Genomic_DNA"/>
</dbReference>
<dbReference type="InterPro" id="IPR038495">
    <property type="entry name" value="ATPase_E_C"/>
</dbReference>
<evidence type="ECO:0000256" key="8">
    <source>
        <dbReference type="HAMAP-Rule" id="MF_00311"/>
    </source>
</evidence>
<keyword evidence="6 8" id="KW-0472">Membrane</keyword>
<evidence type="ECO:0000313" key="11">
    <source>
        <dbReference type="Proteomes" id="UP001597075"/>
    </source>
</evidence>
<dbReference type="AlphaFoldDB" id="A0ABD6CVF4"/>
<keyword evidence="11" id="KW-1185">Reference proteome</keyword>
<evidence type="ECO:0000256" key="2">
    <source>
        <dbReference type="ARBA" id="ARBA00022448"/>
    </source>
</evidence>
<protein>
    <recommendedName>
        <fullName evidence="8">A-type ATP synthase subunit E</fullName>
    </recommendedName>
</protein>
<dbReference type="SUPFAM" id="SSF160527">
    <property type="entry name" value="V-type ATPase subunit E-like"/>
    <property type="match status" value="1"/>
</dbReference>
<evidence type="ECO:0000256" key="1">
    <source>
        <dbReference type="ARBA" id="ARBA00005901"/>
    </source>
</evidence>
<evidence type="ECO:0000256" key="3">
    <source>
        <dbReference type="ARBA" id="ARBA00022475"/>
    </source>
</evidence>
<comment type="similarity">
    <text evidence="1 8">Belongs to the V-ATPase E subunit family.</text>
</comment>
<dbReference type="Pfam" id="PF01991">
    <property type="entry name" value="vATP-synt_E"/>
    <property type="match status" value="1"/>
</dbReference>
<dbReference type="GO" id="GO:0042777">
    <property type="term" value="P:proton motive force-driven plasma membrane ATP synthesis"/>
    <property type="evidence" value="ECO:0007669"/>
    <property type="project" value="UniProtKB-UniRule"/>
</dbReference>
<dbReference type="InterPro" id="IPR002842">
    <property type="entry name" value="ATPase_V1_Esu"/>
</dbReference>
<feature type="coiled-coil region" evidence="9">
    <location>
        <begin position="26"/>
        <end position="102"/>
    </location>
</feature>
<sequence length="193" mass="21647">MSLDTVAEDIRDEARARAEEIREEGETRASEIVEDAEADAEEIREEREAAVEREITQQREQAVSSAKLEAKQARLEARRDALEDVRTAVEETLADLEGERRRSLTASLLDAAAEEFGEGESVSVYGRADDEALLEDLLEDYDGFGVAGTYDCLGGVVVESEESRVRVNNTFDSLLETVWEDNLKELSNRLFER</sequence>
<evidence type="ECO:0000256" key="9">
    <source>
        <dbReference type="SAM" id="Coils"/>
    </source>
</evidence>
<dbReference type="GO" id="GO:0005886">
    <property type="term" value="C:plasma membrane"/>
    <property type="evidence" value="ECO:0007669"/>
    <property type="project" value="UniProtKB-SubCell"/>
</dbReference>
<accession>A0ABD6CVF4</accession>
<organism evidence="10 11">
    <name type="scientific">Haloplanus ruber</name>
    <dbReference type="NCBI Taxonomy" id="869892"/>
    <lineage>
        <taxon>Archaea</taxon>
        <taxon>Methanobacteriati</taxon>
        <taxon>Methanobacteriota</taxon>
        <taxon>Stenosarchaea group</taxon>
        <taxon>Halobacteria</taxon>
        <taxon>Halobacteriales</taxon>
        <taxon>Haloferacaceae</taxon>
        <taxon>Haloplanus</taxon>
    </lineage>
</organism>
<dbReference type="GO" id="GO:0046933">
    <property type="term" value="F:proton-transporting ATP synthase activity, rotational mechanism"/>
    <property type="evidence" value="ECO:0007669"/>
    <property type="project" value="UniProtKB-UniRule"/>
</dbReference>
<comment type="subunit">
    <text evidence="8">Has multiple subunits with at least A(3), B(3), C, D, E, F, H, I and proteolipid K(x).</text>
</comment>
<keyword evidence="5 8" id="KW-0406">Ion transport</keyword>
<comment type="caution">
    <text evidence="10">The sequence shown here is derived from an EMBL/GenBank/DDBJ whole genome shotgun (WGS) entry which is preliminary data.</text>
</comment>
<keyword evidence="2 8" id="KW-0813">Transport</keyword>
<evidence type="ECO:0000256" key="4">
    <source>
        <dbReference type="ARBA" id="ARBA00022781"/>
    </source>
</evidence>
<gene>
    <name evidence="8" type="primary">atpE</name>
    <name evidence="10" type="ORF">ACFSBJ_02605</name>
</gene>
<comment type="function">
    <text evidence="8">Component of the A-type ATP synthase that produces ATP from ADP in the presence of a proton gradient across the membrane.</text>
</comment>
<keyword evidence="7 8" id="KW-0066">ATP synthesis</keyword>
<proteinExistence type="inferred from homology"/>
<keyword evidence="9" id="KW-0175">Coiled coil</keyword>
<name>A0ABD6CVF4_9EURY</name>